<proteinExistence type="predicted"/>
<dbReference type="InterPro" id="IPR048147">
    <property type="entry name" value="CBO0543-like"/>
</dbReference>
<keyword evidence="1" id="KW-1133">Transmembrane helix</keyword>
<organism evidence="2 3">
    <name type="scientific">Perspicuibacillus lycopersici</name>
    <dbReference type="NCBI Taxonomy" id="1325689"/>
    <lineage>
        <taxon>Bacteria</taxon>
        <taxon>Bacillati</taxon>
        <taxon>Bacillota</taxon>
        <taxon>Bacilli</taxon>
        <taxon>Bacillales</taxon>
        <taxon>Bacillaceae</taxon>
        <taxon>Perspicuibacillus</taxon>
    </lineage>
</organism>
<dbReference type="Proteomes" id="UP001209318">
    <property type="component" value="Unassembled WGS sequence"/>
</dbReference>
<feature type="transmembrane region" description="Helical" evidence="1">
    <location>
        <begin position="38"/>
        <end position="56"/>
    </location>
</feature>
<comment type="caution">
    <text evidence="2">The sequence shown here is derived from an EMBL/GenBank/DDBJ whole genome shotgun (WGS) entry which is preliminary data.</text>
</comment>
<evidence type="ECO:0000256" key="1">
    <source>
        <dbReference type="SAM" id="Phobius"/>
    </source>
</evidence>
<accession>A0AAE3IUM3</accession>
<name>A0AAE3IUM3_9BACI</name>
<evidence type="ECO:0000313" key="2">
    <source>
        <dbReference type="EMBL" id="MCU9613154.1"/>
    </source>
</evidence>
<keyword evidence="3" id="KW-1185">Reference proteome</keyword>
<dbReference type="RefSeq" id="WP_263072367.1">
    <property type="nucleotide sequence ID" value="NZ_JAOUSF010000002.1"/>
</dbReference>
<evidence type="ECO:0000313" key="3">
    <source>
        <dbReference type="Proteomes" id="UP001209318"/>
    </source>
</evidence>
<sequence length="185" mass="22152">MNNTQHIVKIIDENVNEIEALIQQKVDIWFDYIVFSPLWWFGVAFSIIPWIIWIFFHKKESRDRLLYSGFVVMVISIVLDVLGDQWALWHYRFNVVPVLPTYLPWDLTLMPVTILYILQFKPNASPFLKAIFFALLTSYIGEPFFQWMKVYHAANWKFTYSVPIQMIIYFIAHFVSTRKNFSELK</sequence>
<reference evidence="2" key="1">
    <citation type="submission" date="2022-10" db="EMBL/GenBank/DDBJ databases">
        <title>Description of Fervidibacillus gen. nov. in the family Fervidibacillaceae fam. nov. with two species, Fervidibacillus albus sp. nov., and Fervidibacillus halotolerans sp. nov., isolated from tidal flat sediments.</title>
        <authorList>
            <person name="Kwon K.K."/>
            <person name="Yang S.-H."/>
        </authorList>
    </citation>
    <scope>NUCLEOTIDE SEQUENCE</scope>
    <source>
        <strain evidence="2">JCM 19140</strain>
    </source>
</reference>
<dbReference type="AlphaFoldDB" id="A0AAE3IUM3"/>
<feature type="transmembrane region" description="Helical" evidence="1">
    <location>
        <begin position="65"/>
        <end position="82"/>
    </location>
</feature>
<feature type="transmembrane region" description="Helical" evidence="1">
    <location>
        <begin position="127"/>
        <end position="146"/>
    </location>
</feature>
<dbReference type="EMBL" id="JAOUSF010000002">
    <property type="protein sequence ID" value="MCU9613154.1"/>
    <property type="molecule type" value="Genomic_DNA"/>
</dbReference>
<keyword evidence="1" id="KW-0472">Membrane</keyword>
<feature type="transmembrane region" description="Helical" evidence="1">
    <location>
        <begin position="102"/>
        <end position="120"/>
    </location>
</feature>
<gene>
    <name evidence="2" type="ORF">OEV98_06260</name>
</gene>
<keyword evidence="1" id="KW-0812">Transmembrane</keyword>
<protein>
    <submittedName>
        <fullName evidence="2">Uncharacterized protein</fullName>
    </submittedName>
</protein>
<dbReference type="NCBIfam" id="NF041644">
    <property type="entry name" value="CBO0543_fam"/>
    <property type="match status" value="1"/>
</dbReference>
<feature type="transmembrane region" description="Helical" evidence="1">
    <location>
        <begin position="158"/>
        <end position="175"/>
    </location>
</feature>